<dbReference type="PANTHER" id="PTHR43031">
    <property type="entry name" value="FAD-DEPENDENT OXIDOREDUCTASE"/>
    <property type="match status" value="1"/>
</dbReference>
<gene>
    <name evidence="2" type="ORF">SAMN05216201_11872</name>
</gene>
<dbReference type="Proteomes" id="UP000242930">
    <property type="component" value="Unassembled WGS sequence"/>
</dbReference>
<dbReference type="PANTHER" id="PTHR43031:SF16">
    <property type="entry name" value="OXIDOREDUCTASE"/>
    <property type="match status" value="1"/>
</dbReference>
<feature type="domain" description="Rhodanese" evidence="1">
    <location>
        <begin position="18"/>
        <end position="106"/>
    </location>
</feature>
<dbReference type="GO" id="GO:0016740">
    <property type="term" value="F:transferase activity"/>
    <property type="evidence" value="ECO:0007669"/>
    <property type="project" value="UniProtKB-KW"/>
</dbReference>
<dbReference type="EMBL" id="FNZE01000018">
    <property type="protein sequence ID" value="SEJ79754.1"/>
    <property type="molecule type" value="Genomic_DNA"/>
</dbReference>
<dbReference type="SUPFAM" id="SSF52821">
    <property type="entry name" value="Rhodanese/Cell cycle control phosphatase"/>
    <property type="match status" value="1"/>
</dbReference>
<organism evidence="2 3">
    <name type="scientific">Pseudomonas linyingensis</name>
    <dbReference type="NCBI Taxonomy" id="915471"/>
    <lineage>
        <taxon>Bacteria</taxon>
        <taxon>Pseudomonadati</taxon>
        <taxon>Pseudomonadota</taxon>
        <taxon>Gammaproteobacteria</taxon>
        <taxon>Pseudomonadales</taxon>
        <taxon>Pseudomonadaceae</taxon>
        <taxon>Pseudomonas</taxon>
    </lineage>
</organism>
<reference evidence="3" key="1">
    <citation type="submission" date="2016-10" db="EMBL/GenBank/DDBJ databases">
        <authorList>
            <person name="Varghese N."/>
            <person name="Submissions S."/>
        </authorList>
    </citation>
    <scope>NUCLEOTIDE SEQUENCE [LARGE SCALE GENOMIC DNA]</scope>
    <source>
        <strain evidence="3">LMG 25967</strain>
    </source>
</reference>
<name>A0A1H7BRU6_9PSED</name>
<dbReference type="InterPro" id="IPR050229">
    <property type="entry name" value="GlpE_sulfurtransferase"/>
</dbReference>
<evidence type="ECO:0000259" key="1">
    <source>
        <dbReference type="PROSITE" id="PS50206"/>
    </source>
</evidence>
<evidence type="ECO:0000313" key="2">
    <source>
        <dbReference type="EMBL" id="SEJ79754.1"/>
    </source>
</evidence>
<dbReference type="Pfam" id="PF00581">
    <property type="entry name" value="Rhodanese"/>
    <property type="match status" value="1"/>
</dbReference>
<protein>
    <submittedName>
        <fullName evidence="2">Thiosulfate sulfurtransferase</fullName>
    </submittedName>
</protein>
<dbReference type="AlphaFoldDB" id="A0A1H7BRU6"/>
<dbReference type="OrthoDB" id="9811849at2"/>
<dbReference type="RefSeq" id="WP_090313095.1">
    <property type="nucleotide sequence ID" value="NZ_FNZE01000018.1"/>
</dbReference>
<dbReference type="STRING" id="915471.SAMN05216201_11872"/>
<keyword evidence="2" id="KW-0808">Transferase</keyword>
<dbReference type="Gene3D" id="3.40.250.10">
    <property type="entry name" value="Rhodanese-like domain"/>
    <property type="match status" value="1"/>
</dbReference>
<dbReference type="InterPro" id="IPR036873">
    <property type="entry name" value="Rhodanese-like_dom_sf"/>
</dbReference>
<dbReference type="PROSITE" id="PS50206">
    <property type="entry name" value="RHODANESE_3"/>
    <property type="match status" value="1"/>
</dbReference>
<proteinExistence type="predicted"/>
<dbReference type="SMART" id="SM00450">
    <property type="entry name" value="RHOD"/>
    <property type="match status" value="1"/>
</dbReference>
<evidence type="ECO:0000313" key="3">
    <source>
        <dbReference type="Proteomes" id="UP000242930"/>
    </source>
</evidence>
<keyword evidence="3" id="KW-1185">Reference proteome</keyword>
<sequence>MSDFKRISVEHAETLLSGGENVMLLDMRDARAYCQGHDPRAIHLSDTTLRSLVKFTPRQVHLIVCGDEPRSSQEMARYFSDCGFVNSYSLDGGYAAWQARRDQKSKMPRRAALSIAAHG</sequence>
<accession>A0A1H7BRU6</accession>
<dbReference type="InterPro" id="IPR001763">
    <property type="entry name" value="Rhodanese-like_dom"/>
</dbReference>